<name>A0ABT5AYU2_9CYAN</name>
<protein>
    <recommendedName>
        <fullName evidence="4">O-antigen polymerase</fullName>
    </recommendedName>
</protein>
<keyword evidence="1" id="KW-0812">Transmembrane</keyword>
<evidence type="ECO:0008006" key="4">
    <source>
        <dbReference type="Google" id="ProtNLM"/>
    </source>
</evidence>
<keyword evidence="3" id="KW-1185">Reference proteome</keyword>
<organism evidence="2 3">
    <name type="scientific">Anabaenopsis arnoldii</name>
    <dbReference type="NCBI Taxonomy" id="2152938"/>
    <lineage>
        <taxon>Bacteria</taxon>
        <taxon>Bacillati</taxon>
        <taxon>Cyanobacteriota</taxon>
        <taxon>Cyanophyceae</taxon>
        <taxon>Nostocales</taxon>
        <taxon>Nodulariaceae</taxon>
        <taxon>Anabaenopsis</taxon>
    </lineage>
</organism>
<feature type="transmembrane region" description="Helical" evidence="1">
    <location>
        <begin position="90"/>
        <end position="108"/>
    </location>
</feature>
<reference evidence="2 3" key="1">
    <citation type="submission" date="2023-01" db="EMBL/GenBank/DDBJ databases">
        <title>Genomes from the Australian National Cyanobacteria Reference Collection.</title>
        <authorList>
            <person name="Willis A."/>
            <person name="Lee E.M.F."/>
        </authorList>
    </citation>
    <scope>NUCLEOTIDE SEQUENCE [LARGE SCALE GENOMIC DNA]</scope>
    <source>
        <strain evidence="2 3">CS-1033</strain>
    </source>
</reference>
<keyword evidence="1" id="KW-1133">Transmembrane helix</keyword>
<feature type="transmembrane region" description="Helical" evidence="1">
    <location>
        <begin position="215"/>
        <end position="231"/>
    </location>
</feature>
<feature type="transmembrane region" description="Helical" evidence="1">
    <location>
        <begin position="146"/>
        <end position="169"/>
    </location>
</feature>
<dbReference type="RefSeq" id="WP_271734916.1">
    <property type="nucleotide sequence ID" value="NZ_JANQDP010000005.1"/>
</dbReference>
<feature type="transmembrane region" description="Helical" evidence="1">
    <location>
        <begin position="61"/>
        <end position="78"/>
    </location>
</feature>
<accession>A0ABT5AYU2</accession>
<proteinExistence type="predicted"/>
<feature type="transmembrane region" description="Helical" evidence="1">
    <location>
        <begin position="363"/>
        <end position="390"/>
    </location>
</feature>
<feature type="transmembrane region" description="Helical" evidence="1">
    <location>
        <begin position="238"/>
        <end position="263"/>
    </location>
</feature>
<keyword evidence="1" id="KW-0472">Membrane</keyword>
<evidence type="ECO:0000256" key="1">
    <source>
        <dbReference type="SAM" id="Phobius"/>
    </source>
</evidence>
<feature type="transmembrane region" description="Helical" evidence="1">
    <location>
        <begin position="269"/>
        <end position="286"/>
    </location>
</feature>
<feature type="transmembrane region" description="Helical" evidence="1">
    <location>
        <begin position="114"/>
        <end position="134"/>
    </location>
</feature>
<evidence type="ECO:0000313" key="2">
    <source>
        <dbReference type="EMBL" id="MDB9541460.1"/>
    </source>
</evidence>
<comment type="caution">
    <text evidence="2">The sequence shown here is derived from an EMBL/GenBank/DDBJ whole genome shotgun (WGS) entry which is preliminary data.</text>
</comment>
<feature type="transmembrane region" description="Helical" evidence="1">
    <location>
        <begin position="34"/>
        <end position="55"/>
    </location>
</feature>
<dbReference type="Proteomes" id="UP001212499">
    <property type="component" value="Unassembled WGS sequence"/>
</dbReference>
<dbReference type="EMBL" id="JAQMUH010000194">
    <property type="protein sequence ID" value="MDB9541460.1"/>
    <property type="molecule type" value="Genomic_DNA"/>
</dbReference>
<gene>
    <name evidence="2" type="ORF">PN457_17655</name>
</gene>
<evidence type="ECO:0000313" key="3">
    <source>
        <dbReference type="Proteomes" id="UP001212499"/>
    </source>
</evidence>
<sequence length="440" mass="50454">MSNLEILDQWKNRKNNYDSLNSQDIRFLSTRGDFLNFLLIWILFTSAAPFTFIFAVPNHPHKILIAGGLALTSFLLVIKGRIILPNRTMVGILIAQAFFFVFPLSFLHGEFHQGSYITISIQYIAILLLYIYVYNFYSIHKMAKSFIYVITLMAIMGTAAFFLGIVGAIDIVSTHQNLDTRTAYNFLLTFSNSINHVGRATIIRIAGFFDEPGTFAYYITFALLINKIYGFSKKLEWIIIIGGIFTLSMAFYITVSVYLIIFYGNFKRLKYFLLGSIIIASLGFYVNTAKYDSETNFTLYRLTIQRFERDESSSEGLTVGDNRSELFSLAAEAFMDSPLIGQGHRYREDISSKYYNIYMGANLFAPLAIYGIVGTLVSFLGVFYWTYLVFSQSNTVHRNLLISCWLIMALNFLQRPHPIGFLNYYVIIFLVDSTKYRLKN</sequence>